<feature type="non-terminal residue" evidence="1">
    <location>
        <position position="240"/>
    </location>
</feature>
<sequence>HLYRDGFKVSLAGDWAGLDKLRVNDPSNYPGHNQIVGFVKISKKNNPEIIDTTTREGIVENESWEGLKKFLYKSIELFVENRKRIEGRTISKKKRKVAREAEKIETEELLAFSDNYPWVFYKPLEKEINACYSAKLFNACLLLSRKIIENLIYNLLRIKFRSDIELRWNTGRNRPHNFAILVDNLEQKRSQFNQEEQMFIDKFIKLCKPFRRYANSKAHNIMEYIERKDEIDNMKIPEMI</sequence>
<accession>X1TF85</accession>
<protein>
    <submittedName>
        <fullName evidence="1">Uncharacterized protein</fullName>
    </submittedName>
</protein>
<gene>
    <name evidence="1" type="ORF">S12H4_51921</name>
</gene>
<organism evidence="1">
    <name type="scientific">marine sediment metagenome</name>
    <dbReference type="NCBI Taxonomy" id="412755"/>
    <lineage>
        <taxon>unclassified sequences</taxon>
        <taxon>metagenomes</taxon>
        <taxon>ecological metagenomes</taxon>
    </lineage>
</organism>
<reference evidence="1" key="1">
    <citation type="journal article" date="2014" name="Front. Microbiol.">
        <title>High frequency of phylogenetically diverse reductive dehalogenase-homologous genes in deep subseafloor sedimentary metagenomes.</title>
        <authorList>
            <person name="Kawai M."/>
            <person name="Futagami T."/>
            <person name="Toyoda A."/>
            <person name="Takaki Y."/>
            <person name="Nishi S."/>
            <person name="Hori S."/>
            <person name="Arai W."/>
            <person name="Tsubouchi T."/>
            <person name="Morono Y."/>
            <person name="Uchiyama I."/>
            <person name="Ito T."/>
            <person name="Fujiyama A."/>
            <person name="Inagaki F."/>
            <person name="Takami H."/>
        </authorList>
    </citation>
    <scope>NUCLEOTIDE SEQUENCE</scope>
    <source>
        <strain evidence="1">Expedition CK06-06</strain>
    </source>
</reference>
<dbReference type="AlphaFoldDB" id="X1TF85"/>
<comment type="caution">
    <text evidence="1">The sequence shown here is derived from an EMBL/GenBank/DDBJ whole genome shotgun (WGS) entry which is preliminary data.</text>
</comment>
<feature type="non-terminal residue" evidence="1">
    <location>
        <position position="1"/>
    </location>
</feature>
<evidence type="ECO:0000313" key="1">
    <source>
        <dbReference type="EMBL" id="GAJ03944.1"/>
    </source>
</evidence>
<name>X1TF85_9ZZZZ</name>
<proteinExistence type="predicted"/>
<dbReference type="EMBL" id="BARW01032871">
    <property type="protein sequence ID" value="GAJ03944.1"/>
    <property type="molecule type" value="Genomic_DNA"/>
</dbReference>